<dbReference type="PROSITE" id="PS00092">
    <property type="entry name" value="N6_MTASE"/>
    <property type="match status" value="1"/>
</dbReference>
<dbReference type="InterPro" id="IPR001091">
    <property type="entry name" value="RM_Methyltransferase"/>
</dbReference>
<comment type="caution">
    <text evidence="5">The sequence shown here is derived from an EMBL/GenBank/DDBJ whole genome shotgun (WGS) entry which is preliminary data.</text>
</comment>
<dbReference type="Pfam" id="PF02195">
    <property type="entry name" value="ParB_N"/>
    <property type="match status" value="1"/>
</dbReference>
<dbReference type="GO" id="GO:0032259">
    <property type="term" value="P:methylation"/>
    <property type="evidence" value="ECO:0007669"/>
    <property type="project" value="UniProtKB-KW"/>
</dbReference>
<dbReference type="InterPro" id="IPR050336">
    <property type="entry name" value="Chromosome_partition/occlusion"/>
</dbReference>
<protein>
    <recommendedName>
        <fullName evidence="4">ParB-like N-terminal domain-containing protein</fullName>
    </recommendedName>
</protein>
<evidence type="ECO:0000256" key="1">
    <source>
        <dbReference type="ARBA" id="ARBA00006594"/>
    </source>
</evidence>
<dbReference type="InterPro" id="IPR029063">
    <property type="entry name" value="SAM-dependent_MTases_sf"/>
</dbReference>
<evidence type="ECO:0000313" key="5">
    <source>
        <dbReference type="EMBL" id="KKM67560.1"/>
    </source>
</evidence>
<dbReference type="GO" id="GO:0005694">
    <property type="term" value="C:chromosome"/>
    <property type="evidence" value="ECO:0007669"/>
    <property type="project" value="TreeGrafter"/>
</dbReference>
<keyword evidence="2" id="KW-0489">Methyltransferase</keyword>
<dbReference type="SUPFAM" id="SSF53335">
    <property type="entry name" value="S-adenosyl-L-methionine-dependent methyltransferases"/>
    <property type="match status" value="1"/>
</dbReference>
<dbReference type="GO" id="GO:0003677">
    <property type="term" value="F:DNA binding"/>
    <property type="evidence" value="ECO:0007669"/>
    <property type="project" value="InterPro"/>
</dbReference>
<dbReference type="InterPro" id="IPR015840">
    <property type="entry name" value="DNA_MeTrfase_ParB"/>
</dbReference>
<gene>
    <name evidence="5" type="ORF">LCGC14_1469910</name>
</gene>
<dbReference type="InterPro" id="IPR002941">
    <property type="entry name" value="DNA_methylase_N4/N6"/>
</dbReference>
<dbReference type="Pfam" id="PF01555">
    <property type="entry name" value="N6_N4_Mtase"/>
    <property type="match status" value="1"/>
</dbReference>
<dbReference type="GO" id="GO:0045881">
    <property type="term" value="P:positive regulation of sporulation resulting in formation of a cellular spore"/>
    <property type="evidence" value="ECO:0007669"/>
    <property type="project" value="TreeGrafter"/>
</dbReference>
<dbReference type="EMBL" id="LAZR01010328">
    <property type="protein sequence ID" value="KKM67560.1"/>
    <property type="molecule type" value="Genomic_DNA"/>
</dbReference>
<dbReference type="PRINTS" id="PR00508">
    <property type="entry name" value="S21N4MTFRASE"/>
</dbReference>
<evidence type="ECO:0000256" key="3">
    <source>
        <dbReference type="ARBA" id="ARBA00022679"/>
    </source>
</evidence>
<dbReference type="CDD" id="cd16401">
    <property type="entry name" value="ParB_N_like_MT"/>
    <property type="match status" value="1"/>
</dbReference>
<dbReference type="PIRSF" id="PIRSF036758">
    <property type="entry name" value="Aden_M_ParB"/>
    <property type="match status" value="1"/>
</dbReference>
<dbReference type="Gene3D" id="3.90.1530.10">
    <property type="entry name" value="Conserved hypothetical protein from pyrococcus furiosus pfu- 392566-001, ParB domain"/>
    <property type="match status" value="1"/>
</dbReference>
<dbReference type="PANTHER" id="PTHR33375">
    <property type="entry name" value="CHROMOSOME-PARTITIONING PROTEIN PARB-RELATED"/>
    <property type="match status" value="1"/>
</dbReference>
<comment type="similarity">
    <text evidence="1">Belongs to the N(4)/N(6)-methyltransferase family.</text>
</comment>
<dbReference type="InterPro" id="IPR002052">
    <property type="entry name" value="DNA_methylase_N6_adenine_CS"/>
</dbReference>
<dbReference type="GO" id="GO:0007059">
    <property type="term" value="P:chromosome segregation"/>
    <property type="evidence" value="ECO:0007669"/>
    <property type="project" value="TreeGrafter"/>
</dbReference>
<feature type="domain" description="ParB-like N-terminal" evidence="4">
    <location>
        <begin position="4"/>
        <end position="94"/>
    </location>
</feature>
<proteinExistence type="inferred from homology"/>
<dbReference type="GO" id="GO:0008170">
    <property type="term" value="F:N-methyltransferase activity"/>
    <property type="evidence" value="ECO:0007669"/>
    <property type="project" value="InterPro"/>
</dbReference>
<evidence type="ECO:0000259" key="4">
    <source>
        <dbReference type="SMART" id="SM00470"/>
    </source>
</evidence>
<dbReference type="Gene3D" id="3.40.50.150">
    <property type="entry name" value="Vaccinia Virus protein VP39"/>
    <property type="match status" value="1"/>
</dbReference>
<dbReference type="SUPFAM" id="SSF110849">
    <property type="entry name" value="ParB/Sulfiredoxin"/>
    <property type="match status" value="1"/>
</dbReference>
<evidence type="ECO:0000256" key="2">
    <source>
        <dbReference type="ARBA" id="ARBA00022603"/>
    </source>
</evidence>
<name>A0A0F9LT36_9ZZZZ</name>
<dbReference type="AlphaFoldDB" id="A0A0F9LT36"/>
<keyword evidence="3" id="KW-0808">Transferase</keyword>
<sequence length="414" mass="48060">MEIIKVLIKDLNPSEYNPRMMTEKQAKDLELSVKRFGFVEPIVVNSAPKRKNIIIGGHQRYHIAKKLGYKDIPVVFADIPDIGKEMELNLRLNKNNGQWDYDLLANFNEEMLLDTGFEKQQLDEIFNLNVQEDDFDADAEAEKIKKPESKAGEIYELGKHRLMCGDSTKKEDVEKLMNGQLANMVFTDPPYNVNYKSMSGHGYSEGKFKSDKMFNDNKSFDEYVEFLSLVFSNIYSLSNEKIAVFMWSGDRFMEAVLNAGRSNNFKVNQTAVWVKDRFTFSPGNVFHRVFEYCCIFFKDGRKPKLNRNFVKNRDNLINLKFDDFHDQLESWFNQRDNTKEYKHPTQKPVRLAEPALKACSEIGDIVIDLFGGSGSTLIACEQLGRRAYLMELDPKYCDVIRQRYDKFKAKTKSE</sequence>
<accession>A0A0F9LT36</accession>
<reference evidence="5" key="1">
    <citation type="journal article" date="2015" name="Nature">
        <title>Complex archaea that bridge the gap between prokaryotes and eukaryotes.</title>
        <authorList>
            <person name="Spang A."/>
            <person name="Saw J.H."/>
            <person name="Jorgensen S.L."/>
            <person name="Zaremba-Niedzwiedzka K."/>
            <person name="Martijn J."/>
            <person name="Lind A.E."/>
            <person name="van Eijk R."/>
            <person name="Schleper C."/>
            <person name="Guy L."/>
            <person name="Ettema T.J."/>
        </authorList>
    </citation>
    <scope>NUCLEOTIDE SEQUENCE</scope>
</reference>
<dbReference type="InterPro" id="IPR003115">
    <property type="entry name" value="ParB_N"/>
</dbReference>
<dbReference type="PANTHER" id="PTHR33375:SF1">
    <property type="entry name" value="CHROMOSOME-PARTITIONING PROTEIN PARB-RELATED"/>
    <property type="match status" value="1"/>
</dbReference>
<dbReference type="InterPro" id="IPR036086">
    <property type="entry name" value="ParB/Sulfiredoxin_sf"/>
</dbReference>
<dbReference type="SMART" id="SM00470">
    <property type="entry name" value="ParB"/>
    <property type="match status" value="1"/>
</dbReference>
<organism evidence="5">
    <name type="scientific">marine sediment metagenome</name>
    <dbReference type="NCBI Taxonomy" id="412755"/>
    <lineage>
        <taxon>unclassified sequences</taxon>
        <taxon>metagenomes</taxon>
        <taxon>ecological metagenomes</taxon>
    </lineage>
</organism>